<protein>
    <recommendedName>
        <fullName evidence="3">DUF4238 domain-containing protein</fullName>
    </recommendedName>
</protein>
<gene>
    <name evidence="1" type="ORF">SAMN04487908_12824</name>
</gene>
<evidence type="ECO:0000313" key="2">
    <source>
        <dbReference type="Proteomes" id="UP000184172"/>
    </source>
</evidence>
<dbReference type="Proteomes" id="UP000184172">
    <property type="component" value="Unassembled WGS sequence"/>
</dbReference>
<organism evidence="1 2">
    <name type="scientific">Aequorivita viscosa</name>
    <dbReference type="NCBI Taxonomy" id="797419"/>
    <lineage>
        <taxon>Bacteria</taxon>
        <taxon>Pseudomonadati</taxon>
        <taxon>Bacteroidota</taxon>
        <taxon>Flavobacteriia</taxon>
        <taxon>Flavobacteriales</taxon>
        <taxon>Flavobacteriaceae</taxon>
        <taxon>Aequorivita</taxon>
    </lineage>
</organism>
<dbReference type="InterPro" id="IPR025332">
    <property type="entry name" value="DUF4238"/>
</dbReference>
<dbReference type="Pfam" id="PF14022">
    <property type="entry name" value="DUF4238"/>
    <property type="match status" value="1"/>
</dbReference>
<keyword evidence="2" id="KW-1185">Reference proteome</keyword>
<accession>A0A1M6MMR3</accession>
<evidence type="ECO:0000313" key="1">
    <source>
        <dbReference type="EMBL" id="SHJ84739.1"/>
    </source>
</evidence>
<dbReference type="RefSeq" id="WP_073221050.1">
    <property type="nucleotide sequence ID" value="NZ_FNNS01000030.1"/>
</dbReference>
<dbReference type="AlphaFoldDB" id="A0A1M6MMR3"/>
<name>A0A1M6MMR3_9FLAO</name>
<proteinExistence type="predicted"/>
<reference evidence="2" key="1">
    <citation type="submission" date="2016-11" db="EMBL/GenBank/DDBJ databases">
        <authorList>
            <person name="Varghese N."/>
            <person name="Submissions S."/>
        </authorList>
    </citation>
    <scope>NUCLEOTIDE SEQUENCE [LARGE SCALE GENOMIC DNA]</scope>
    <source>
        <strain evidence="2">DSM 26349</strain>
    </source>
</reference>
<dbReference type="OrthoDB" id="669645at2"/>
<sequence length="289" mass="34300">MDKKSWRHHYLPVFYLKGFTKESNTFKIYNVEEKRFIKNGKEFSPESYFFKKNANTINFKGNKTDFLETEHYSHFDNEIAKLFNKINSSDNSNKYSIDEDDMPRLNHFVSLMYWRLPHKDSELKSIIESNNLNQLGLEIKNSDGTNNIILEDEFKKNSQFLKTYKYLNSLMDSVRGYNCRTPYTIFETVSQFPFMCSDNPVLFKKSKDPKVFEDDYIFPLTGNKLFIRAKDTSELPAHLRIMVDTLIYKQAVKYVSCSDERYIEILDNNFEKKNISVEDLRIHIFDKLG</sequence>
<evidence type="ECO:0008006" key="3">
    <source>
        <dbReference type="Google" id="ProtNLM"/>
    </source>
</evidence>
<dbReference type="EMBL" id="FQYV01000028">
    <property type="protein sequence ID" value="SHJ84739.1"/>
    <property type="molecule type" value="Genomic_DNA"/>
</dbReference>